<accession>A0A1D6P862</accession>
<dbReference type="InParanoid" id="A0A1D6P862"/>
<organism evidence="1">
    <name type="scientific">Zea mays</name>
    <name type="common">Maize</name>
    <dbReference type="NCBI Taxonomy" id="4577"/>
    <lineage>
        <taxon>Eukaryota</taxon>
        <taxon>Viridiplantae</taxon>
        <taxon>Streptophyta</taxon>
        <taxon>Embryophyta</taxon>
        <taxon>Tracheophyta</taxon>
        <taxon>Spermatophyta</taxon>
        <taxon>Magnoliopsida</taxon>
        <taxon>Liliopsida</taxon>
        <taxon>Poales</taxon>
        <taxon>Poaceae</taxon>
        <taxon>PACMAD clade</taxon>
        <taxon>Panicoideae</taxon>
        <taxon>Andropogonodae</taxon>
        <taxon>Andropogoneae</taxon>
        <taxon>Tripsacinae</taxon>
        <taxon>Zea</taxon>
    </lineage>
</organism>
<dbReference type="EMBL" id="CM000785">
    <property type="protein sequence ID" value="AQL06013.1"/>
    <property type="molecule type" value="Genomic_DNA"/>
</dbReference>
<reference evidence="1" key="1">
    <citation type="submission" date="2015-12" db="EMBL/GenBank/DDBJ databases">
        <title>Update maize B73 reference genome by single molecule sequencing technologies.</title>
        <authorList>
            <consortium name="Maize Genome Sequencing Project"/>
            <person name="Ware D."/>
        </authorList>
    </citation>
    <scope>NUCLEOTIDE SEQUENCE</scope>
    <source>
        <tissue evidence="1">Seedling</tissue>
    </source>
</reference>
<evidence type="ECO:0000313" key="1">
    <source>
        <dbReference type="EMBL" id="AQL06013.1"/>
    </source>
</evidence>
<dbReference type="PANTHER" id="PTHR46245:SF2">
    <property type="entry name" value="B3 DOMAIN-CONTAINING TRANSCRIPTION REPRESSOR VAL2"/>
    <property type="match status" value="1"/>
</dbReference>
<sequence>MRPPARRPPLHVSTLQQLTIQLQPPPKESASLLDHLLTLEPLTFSHIDPGGKLVMGCRKATNTVSLLDSQISAIADGSLLSETLFSTANESIGVVSGYPGFLHSIKGAADFHPSSLYDHHMNSVDGDVSWNKADKFGSRPDEGSLRFLQKRSRNIGSKSRRFLIDAEDAMELKLTWEEAQELY</sequence>
<gene>
    <name evidence="1" type="ORF">ZEAMMB73_Zm00001d047257</name>
</gene>
<name>A0A1D6P862_MAIZE</name>
<dbReference type="IntAct" id="A0A1D6P862">
    <property type="interactions" value="4"/>
</dbReference>
<protein>
    <submittedName>
        <fullName evidence="1">B3 domain-containing transcription factor LEC2</fullName>
    </submittedName>
</protein>
<dbReference type="PANTHER" id="PTHR46245">
    <property type="entry name" value="B3 DOMAIN-CONTAINING PROTEIN OS07G0563300"/>
    <property type="match status" value="1"/>
</dbReference>
<dbReference type="AlphaFoldDB" id="A0A1D6P862"/>
<proteinExistence type="predicted"/>